<name>A0A9Q3H7W4_9BASI</name>
<evidence type="ECO:0000313" key="2">
    <source>
        <dbReference type="Proteomes" id="UP000765509"/>
    </source>
</evidence>
<dbReference type="AlphaFoldDB" id="A0A9Q3H7W4"/>
<dbReference type="EMBL" id="AVOT02011906">
    <property type="protein sequence ID" value="MBW0493074.1"/>
    <property type="molecule type" value="Genomic_DNA"/>
</dbReference>
<accession>A0A9Q3H7W4</accession>
<protein>
    <submittedName>
        <fullName evidence="1">Uncharacterized protein</fullName>
    </submittedName>
</protein>
<evidence type="ECO:0000313" key="1">
    <source>
        <dbReference type="EMBL" id="MBW0493074.1"/>
    </source>
</evidence>
<sequence>MDVNYAYQYIYGAESSKRKETEETESQSSTRVKTVFIGPKKYISAIFDTKNDLNVIAQEIALIAELNISSYTSKSTDNSLKPIGQIKNLEVTTGNEEKTYLDFILFKNFNQIIVEENTSILYLSKESITPLTDRESKGKETEDKMEVEDSEAIVKIRDELKKMRRNLDMVIENPEKWLALELSGMNKEDKVEIPQKKLKMDLKPPEANFSEIAEDYFNLFQEEAGYIGDIEKDLISEEPKKI</sequence>
<keyword evidence="2" id="KW-1185">Reference proteome</keyword>
<reference evidence="1" key="1">
    <citation type="submission" date="2021-03" db="EMBL/GenBank/DDBJ databases">
        <title>Draft genome sequence of rust myrtle Austropuccinia psidii MF-1, a brazilian biotype.</title>
        <authorList>
            <person name="Quecine M.C."/>
            <person name="Pachon D.M.R."/>
            <person name="Bonatelli M.L."/>
            <person name="Correr F.H."/>
            <person name="Franceschini L.M."/>
            <person name="Leite T.F."/>
            <person name="Margarido G.R.A."/>
            <person name="Almeida C.A."/>
            <person name="Ferrarezi J.A."/>
            <person name="Labate C.A."/>
        </authorList>
    </citation>
    <scope>NUCLEOTIDE SEQUENCE</scope>
    <source>
        <strain evidence="1">MF-1</strain>
    </source>
</reference>
<organism evidence="1 2">
    <name type="scientific">Austropuccinia psidii MF-1</name>
    <dbReference type="NCBI Taxonomy" id="1389203"/>
    <lineage>
        <taxon>Eukaryota</taxon>
        <taxon>Fungi</taxon>
        <taxon>Dikarya</taxon>
        <taxon>Basidiomycota</taxon>
        <taxon>Pucciniomycotina</taxon>
        <taxon>Pucciniomycetes</taxon>
        <taxon>Pucciniales</taxon>
        <taxon>Sphaerophragmiaceae</taxon>
        <taxon>Austropuccinia</taxon>
    </lineage>
</organism>
<gene>
    <name evidence="1" type="ORF">O181_032789</name>
</gene>
<proteinExistence type="predicted"/>
<dbReference type="Proteomes" id="UP000765509">
    <property type="component" value="Unassembled WGS sequence"/>
</dbReference>
<comment type="caution">
    <text evidence="1">The sequence shown here is derived from an EMBL/GenBank/DDBJ whole genome shotgun (WGS) entry which is preliminary data.</text>
</comment>